<evidence type="ECO:0000313" key="2">
    <source>
        <dbReference type="EMBL" id="MDB7084850.1"/>
    </source>
</evidence>
<dbReference type="RefSeq" id="WP_272019056.1">
    <property type="nucleotide sequence ID" value="NZ_JAQLKE010000026.1"/>
</dbReference>
<comment type="caution">
    <text evidence="2">The sequence shown here is derived from an EMBL/GenBank/DDBJ whole genome shotgun (WGS) entry which is preliminary data.</text>
</comment>
<accession>A0AB35INU2</accession>
<dbReference type="AlphaFoldDB" id="A0AB35INU2"/>
<evidence type="ECO:0000256" key="1">
    <source>
        <dbReference type="SAM" id="Coils"/>
    </source>
</evidence>
<dbReference type="EMBL" id="JAQLKE010000026">
    <property type="protein sequence ID" value="MDB7084850.1"/>
    <property type="molecule type" value="Genomic_DNA"/>
</dbReference>
<gene>
    <name evidence="2" type="ORF">PM738_13650</name>
</gene>
<proteinExistence type="predicted"/>
<protein>
    <submittedName>
        <fullName evidence="2">Uncharacterized protein</fullName>
    </submittedName>
</protein>
<name>A0AB35INU2_9FIRM</name>
<evidence type="ECO:0000313" key="3">
    <source>
        <dbReference type="Proteomes" id="UP001211987"/>
    </source>
</evidence>
<sequence length="429" mass="49989">MSNDKNDVIFKQLTAQIEEYNSNLKKEMSKSKKRRNIINVIAEKCCDAKYGFNQLGGDNEILRMSDVEMRDFIITNILNQKQEYIKMITELQNGYLEENRLKEEFSRKYLILKEENKVLKNKVSNLEQRISLMPLSSKTTDTKPDNNINLNSQENNISSNTVSQKNIETDIVYVNNEPYDIDKTYQKVNTYQFVLLKLIGDTGLSEFQEILAQIVEKNNFKEKMIRTNIDELINMHILNEQNIGTPLRSKIKLLELTELGKAIYFKETGKKPEISEIQTMLNNHASLRHGYCIKETAKSLQRQGYANVCYDASKNTIQLADNRRYVPDIIADHSKSVKTYWEVELAHHTDKDFFEKLDKAMKVTPNLYIIAPDKEAKTKLRKQIDKYTKYLFVNSINAKLTIFLGTLNELEKRQIFSNEEECKITINIT</sequence>
<organism evidence="2 3">
    <name type="scientific">Thomasclavelia ramosa</name>
    <dbReference type="NCBI Taxonomy" id="1547"/>
    <lineage>
        <taxon>Bacteria</taxon>
        <taxon>Bacillati</taxon>
        <taxon>Bacillota</taxon>
        <taxon>Erysipelotrichia</taxon>
        <taxon>Erysipelotrichales</taxon>
        <taxon>Coprobacillaceae</taxon>
        <taxon>Thomasclavelia</taxon>
    </lineage>
</organism>
<keyword evidence="1" id="KW-0175">Coiled coil</keyword>
<dbReference type="Proteomes" id="UP001211987">
    <property type="component" value="Unassembled WGS sequence"/>
</dbReference>
<reference evidence="2" key="1">
    <citation type="submission" date="2023-01" db="EMBL/GenBank/DDBJ databases">
        <title>Human gut microbiome strain richness.</title>
        <authorList>
            <person name="Chen-Liaw A."/>
        </authorList>
    </citation>
    <scope>NUCLEOTIDE SEQUENCE</scope>
    <source>
        <strain evidence="2">1001217st2_G6_1001217B_191108</strain>
    </source>
</reference>
<feature type="coiled-coil region" evidence="1">
    <location>
        <begin position="102"/>
        <end position="129"/>
    </location>
</feature>